<accession>A0ABZ1Q4X2</accession>
<dbReference type="GeneID" id="95494733"/>
<organism evidence="3 4">
    <name type="scientific">Streptomyces erythrochromogenes</name>
    <dbReference type="NCBI Taxonomy" id="285574"/>
    <lineage>
        <taxon>Bacteria</taxon>
        <taxon>Bacillati</taxon>
        <taxon>Actinomycetota</taxon>
        <taxon>Actinomycetes</taxon>
        <taxon>Kitasatosporales</taxon>
        <taxon>Streptomycetaceae</taxon>
        <taxon>Streptomyces</taxon>
    </lineage>
</organism>
<keyword evidence="2" id="KW-0472">Membrane</keyword>
<name>A0ABZ1Q4X2_9ACTN</name>
<keyword evidence="2" id="KW-0812">Transmembrane</keyword>
<dbReference type="Proteomes" id="UP001432312">
    <property type="component" value="Chromosome"/>
</dbReference>
<dbReference type="EMBL" id="CP108036">
    <property type="protein sequence ID" value="WUN77334.1"/>
    <property type="molecule type" value="Genomic_DNA"/>
</dbReference>
<proteinExistence type="predicted"/>
<sequence length="110" mass="11802">MSSANQAIEPEQQEEPHHSSGTGSLVLGVTAVGSFGFPFLPEALPPMVRYLPLYLVLPLGICAVVWGLPDLWRAWGTEDSSPVRARIGVLLGTLAILAPLVWLFFYLGAG</sequence>
<evidence type="ECO:0000256" key="1">
    <source>
        <dbReference type="SAM" id="MobiDB-lite"/>
    </source>
</evidence>
<feature type="transmembrane region" description="Helical" evidence="2">
    <location>
        <begin position="89"/>
        <end position="109"/>
    </location>
</feature>
<evidence type="ECO:0000256" key="2">
    <source>
        <dbReference type="SAM" id="Phobius"/>
    </source>
</evidence>
<keyword evidence="2" id="KW-1133">Transmembrane helix</keyword>
<reference evidence="3" key="1">
    <citation type="submission" date="2022-10" db="EMBL/GenBank/DDBJ databases">
        <title>The complete genomes of actinobacterial strains from the NBC collection.</title>
        <authorList>
            <person name="Joergensen T.S."/>
            <person name="Alvarez Arevalo M."/>
            <person name="Sterndorff E.B."/>
            <person name="Faurdal D."/>
            <person name="Vuksanovic O."/>
            <person name="Mourched A.-S."/>
            <person name="Charusanti P."/>
            <person name="Shaw S."/>
            <person name="Blin K."/>
            <person name="Weber T."/>
        </authorList>
    </citation>
    <scope>NUCLEOTIDE SEQUENCE</scope>
    <source>
        <strain evidence="3">NBC_00303</strain>
    </source>
</reference>
<protein>
    <submittedName>
        <fullName evidence="3">Uncharacterized protein</fullName>
    </submittedName>
</protein>
<gene>
    <name evidence="3" type="ORF">OHA91_01820</name>
</gene>
<feature type="transmembrane region" description="Helical" evidence="2">
    <location>
        <begin position="20"/>
        <end position="39"/>
    </location>
</feature>
<feature type="region of interest" description="Disordered" evidence="1">
    <location>
        <begin position="1"/>
        <end position="22"/>
    </location>
</feature>
<keyword evidence="4" id="KW-1185">Reference proteome</keyword>
<evidence type="ECO:0000313" key="3">
    <source>
        <dbReference type="EMBL" id="WUN77334.1"/>
    </source>
</evidence>
<dbReference type="RefSeq" id="WP_328738401.1">
    <property type="nucleotide sequence ID" value="NZ_CP108036.1"/>
</dbReference>
<evidence type="ECO:0000313" key="4">
    <source>
        <dbReference type="Proteomes" id="UP001432312"/>
    </source>
</evidence>
<feature type="transmembrane region" description="Helical" evidence="2">
    <location>
        <begin position="51"/>
        <end position="69"/>
    </location>
</feature>